<feature type="transmembrane region" description="Helical" evidence="1">
    <location>
        <begin position="41"/>
        <end position="63"/>
    </location>
</feature>
<keyword evidence="1" id="KW-1133">Transmembrane helix</keyword>
<keyword evidence="1" id="KW-0472">Membrane</keyword>
<evidence type="ECO:0000256" key="1">
    <source>
        <dbReference type="SAM" id="Phobius"/>
    </source>
</evidence>
<feature type="transmembrane region" description="Helical" evidence="1">
    <location>
        <begin position="105"/>
        <end position="130"/>
    </location>
</feature>
<dbReference type="AlphaFoldDB" id="A0A1L7WZG9"/>
<name>A0A1L7WZG9_9HELO</name>
<keyword evidence="3" id="KW-1185">Reference proteome</keyword>
<keyword evidence="1" id="KW-0812">Transmembrane</keyword>
<dbReference type="Proteomes" id="UP000184330">
    <property type="component" value="Unassembled WGS sequence"/>
</dbReference>
<organism evidence="2 3">
    <name type="scientific">Phialocephala subalpina</name>
    <dbReference type="NCBI Taxonomy" id="576137"/>
    <lineage>
        <taxon>Eukaryota</taxon>
        <taxon>Fungi</taxon>
        <taxon>Dikarya</taxon>
        <taxon>Ascomycota</taxon>
        <taxon>Pezizomycotina</taxon>
        <taxon>Leotiomycetes</taxon>
        <taxon>Helotiales</taxon>
        <taxon>Mollisiaceae</taxon>
        <taxon>Phialocephala</taxon>
        <taxon>Phialocephala fortinii species complex</taxon>
    </lineage>
</organism>
<protein>
    <submittedName>
        <fullName evidence="2">Uncharacterized protein</fullName>
    </submittedName>
</protein>
<dbReference type="OrthoDB" id="3549411at2759"/>
<feature type="transmembrane region" description="Helical" evidence="1">
    <location>
        <begin position="75"/>
        <end position="99"/>
    </location>
</feature>
<evidence type="ECO:0000313" key="2">
    <source>
        <dbReference type="EMBL" id="CZR58173.1"/>
    </source>
</evidence>
<proteinExistence type="predicted"/>
<sequence>MVLANECLCSNKSIERISLGALSLSEFHPSTTSLDKAAEGFLTSATFAAVVAVMLAIMLSFRFEGHVSATRLDLLIAWTPLVLLDWSIFGVLVGLVLWYGGKNNVWRASIMTGIIGSLLGFNVWVATWMWQKMSTKGRLGEEESKAFREVKEKMESSK</sequence>
<evidence type="ECO:0000313" key="3">
    <source>
        <dbReference type="Proteomes" id="UP000184330"/>
    </source>
</evidence>
<accession>A0A1L7WZG9</accession>
<gene>
    <name evidence="2" type="ORF">PAC_08064</name>
</gene>
<reference evidence="2 3" key="1">
    <citation type="submission" date="2016-03" db="EMBL/GenBank/DDBJ databases">
        <authorList>
            <person name="Ploux O."/>
        </authorList>
    </citation>
    <scope>NUCLEOTIDE SEQUENCE [LARGE SCALE GENOMIC DNA]</scope>
    <source>
        <strain evidence="2 3">UAMH 11012</strain>
    </source>
</reference>
<dbReference type="EMBL" id="FJOG01000011">
    <property type="protein sequence ID" value="CZR58173.1"/>
    <property type="molecule type" value="Genomic_DNA"/>
</dbReference>